<dbReference type="KEGG" id="rha:RHA1_ro03217"/>
<sequence length="148" mass="15912">MQAFALTDAGTRAPVSQACVSQSDMPTPCGSSLIRSDQQTLEFTGGASRGRPSRWCEAPRWCAHGGGPPEVIRTDFRMDTAAFCRALVAYLDVAAPAPLRPLGRASDHRRSSKVLAGHLNLKRPSGLIVKDVVCERITAVTGPQHKYP</sequence>
<dbReference type="AlphaFoldDB" id="Q0SBR6"/>
<name>Q0SBR6_RHOJR</name>
<evidence type="ECO:0000313" key="1">
    <source>
        <dbReference type="EMBL" id="ABG95020.1"/>
    </source>
</evidence>
<reference evidence="2" key="1">
    <citation type="journal article" date="2006" name="Proc. Natl. Acad. Sci. U.S.A.">
        <title>The complete genome of Rhodococcus sp. RHA1 provides insights into a catabolic powerhouse.</title>
        <authorList>
            <person name="McLeod M.P."/>
            <person name="Warren R.L."/>
            <person name="Hsiao W.W.L."/>
            <person name="Araki N."/>
            <person name="Myhre M."/>
            <person name="Fernandes C."/>
            <person name="Miyazawa D."/>
            <person name="Wong W."/>
            <person name="Lillquist A.L."/>
            <person name="Wang D."/>
            <person name="Dosanjh M."/>
            <person name="Hara H."/>
            <person name="Petrescu A."/>
            <person name="Morin R.D."/>
            <person name="Yang G."/>
            <person name="Stott J.M."/>
            <person name="Schein J.E."/>
            <person name="Shin H."/>
            <person name="Smailus D."/>
            <person name="Siddiqui A.S."/>
            <person name="Marra M.A."/>
            <person name="Jones S.J.M."/>
            <person name="Holt R."/>
            <person name="Brinkman F.S.L."/>
            <person name="Miyauchi K."/>
            <person name="Fukuda M."/>
            <person name="Davies J.E."/>
            <person name="Mohn W.W."/>
            <person name="Eltis L.D."/>
        </authorList>
    </citation>
    <scope>NUCLEOTIDE SEQUENCE [LARGE SCALE GENOMIC DNA]</scope>
    <source>
        <strain evidence="2">RHA1</strain>
    </source>
</reference>
<organism evidence="1 2">
    <name type="scientific">Rhodococcus jostii (strain RHA1)</name>
    <dbReference type="NCBI Taxonomy" id="101510"/>
    <lineage>
        <taxon>Bacteria</taxon>
        <taxon>Bacillati</taxon>
        <taxon>Actinomycetota</taxon>
        <taxon>Actinomycetes</taxon>
        <taxon>Mycobacteriales</taxon>
        <taxon>Nocardiaceae</taxon>
        <taxon>Rhodococcus</taxon>
    </lineage>
</organism>
<accession>Q0SBR6</accession>
<dbReference type="HOGENOM" id="CLU_1757398_0_0_11"/>
<dbReference type="EMBL" id="CP000431">
    <property type="protein sequence ID" value="ABG95020.1"/>
    <property type="molecule type" value="Genomic_DNA"/>
</dbReference>
<evidence type="ECO:0000313" key="2">
    <source>
        <dbReference type="Proteomes" id="UP000008710"/>
    </source>
</evidence>
<gene>
    <name evidence="1" type="ordered locus">RHA1_ro03217</name>
</gene>
<dbReference type="Proteomes" id="UP000008710">
    <property type="component" value="Chromosome"/>
</dbReference>
<proteinExistence type="predicted"/>
<protein>
    <submittedName>
        <fullName evidence="1">Uncharacterized protein</fullName>
    </submittedName>
</protein>